<keyword evidence="3" id="KW-0547">Nucleotide-binding</keyword>
<evidence type="ECO:0000259" key="7">
    <source>
        <dbReference type="PROSITE" id="PS50011"/>
    </source>
</evidence>
<name>A0ABR1EFA2_NECAM</name>
<evidence type="ECO:0000256" key="1">
    <source>
        <dbReference type="ARBA" id="ARBA00022527"/>
    </source>
</evidence>
<dbReference type="InterPro" id="IPR000719">
    <property type="entry name" value="Prot_kinase_dom"/>
</dbReference>
<dbReference type="InterPro" id="IPR011009">
    <property type="entry name" value="Kinase-like_dom_sf"/>
</dbReference>
<protein>
    <recommendedName>
        <fullName evidence="7">Protein kinase domain-containing protein</fullName>
    </recommendedName>
</protein>
<comment type="similarity">
    <text evidence="6">Belongs to the protein kinase superfamily. CMGC Ser/Thr protein kinase family. Lammer subfamily.</text>
</comment>
<keyword evidence="9" id="KW-1185">Reference proteome</keyword>
<sequence length="212" mass="24522">MKGLTFHRPKNTNVRLIDLGSATFNNEHHSAIISTRHYRAPEVILDLGWWQPCDTWSLGCILYELHRGATLFRTHSNREHLAMMERVCGHIPLRMIRKTRTKYFHNDVLDVTGTDENFIRDTCANLVRKIEDSDPEERELFELMHAMMQFEPAARITMSEALQSPFFNRLPENKRVADLHTSCLPRRPGIMDPLRRTAHANTLDSTGEGEAD</sequence>
<dbReference type="Gene3D" id="1.10.510.10">
    <property type="entry name" value="Transferase(Phosphotransferase) domain 1"/>
    <property type="match status" value="1"/>
</dbReference>
<dbReference type="PANTHER" id="PTHR45646:SF11">
    <property type="entry name" value="SERINE_THREONINE-PROTEIN KINASE DOA"/>
    <property type="match status" value="1"/>
</dbReference>
<dbReference type="Pfam" id="PF00069">
    <property type="entry name" value="Pkinase"/>
    <property type="match status" value="1"/>
</dbReference>
<dbReference type="SUPFAM" id="SSF56112">
    <property type="entry name" value="Protein kinase-like (PK-like)"/>
    <property type="match status" value="1"/>
</dbReference>
<dbReference type="SMART" id="SM00220">
    <property type="entry name" value="S_TKc"/>
    <property type="match status" value="1"/>
</dbReference>
<dbReference type="PANTHER" id="PTHR45646">
    <property type="entry name" value="SERINE/THREONINE-PROTEIN KINASE DOA-RELATED"/>
    <property type="match status" value="1"/>
</dbReference>
<evidence type="ECO:0000256" key="3">
    <source>
        <dbReference type="ARBA" id="ARBA00022741"/>
    </source>
</evidence>
<keyword evidence="1" id="KW-0723">Serine/threonine-protein kinase</keyword>
<dbReference type="Proteomes" id="UP001303046">
    <property type="component" value="Unassembled WGS sequence"/>
</dbReference>
<keyword evidence="4" id="KW-0418">Kinase</keyword>
<dbReference type="InterPro" id="IPR051175">
    <property type="entry name" value="CLK_kinases"/>
</dbReference>
<dbReference type="PROSITE" id="PS50011">
    <property type="entry name" value="PROTEIN_KINASE_DOM"/>
    <property type="match status" value="1"/>
</dbReference>
<comment type="caution">
    <text evidence="8">The sequence shown here is derived from an EMBL/GenBank/DDBJ whole genome shotgun (WGS) entry which is preliminary data.</text>
</comment>
<gene>
    <name evidence="8" type="primary">Necator_chrX.g22519</name>
    <name evidence="8" type="ORF">RB195_022356</name>
</gene>
<organism evidence="8 9">
    <name type="scientific">Necator americanus</name>
    <name type="common">Human hookworm</name>
    <dbReference type="NCBI Taxonomy" id="51031"/>
    <lineage>
        <taxon>Eukaryota</taxon>
        <taxon>Metazoa</taxon>
        <taxon>Ecdysozoa</taxon>
        <taxon>Nematoda</taxon>
        <taxon>Chromadorea</taxon>
        <taxon>Rhabditida</taxon>
        <taxon>Rhabditina</taxon>
        <taxon>Rhabditomorpha</taxon>
        <taxon>Strongyloidea</taxon>
        <taxon>Ancylostomatidae</taxon>
        <taxon>Bunostominae</taxon>
        <taxon>Necator</taxon>
    </lineage>
</organism>
<dbReference type="EMBL" id="JAVFWL010000006">
    <property type="protein sequence ID" value="KAK6761258.1"/>
    <property type="molecule type" value="Genomic_DNA"/>
</dbReference>
<keyword evidence="5" id="KW-0067">ATP-binding</keyword>
<proteinExistence type="inferred from homology"/>
<evidence type="ECO:0000256" key="6">
    <source>
        <dbReference type="ARBA" id="ARBA00037966"/>
    </source>
</evidence>
<feature type="domain" description="Protein kinase" evidence="7">
    <location>
        <begin position="1"/>
        <end position="167"/>
    </location>
</feature>
<reference evidence="8 9" key="1">
    <citation type="submission" date="2023-08" db="EMBL/GenBank/DDBJ databases">
        <title>A Necator americanus chromosomal reference genome.</title>
        <authorList>
            <person name="Ilik V."/>
            <person name="Petrzelkova K.J."/>
            <person name="Pardy F."/>
            <person name="Fuh T."/>
            <person name="Niatou-Singa F.S."/>
            <person name="Gouil Q."/>
            <person name="Baker L."/>
            <person name="Ritchie M.E."/>
            <person name="Jex A.R."/>
            <person name="Gazzola D."/>
            <person name="Li H."/>
            <person name="Toshio Fujiwara R."/>
            <person name="Zhan B."/>
            <person name="Aroian R.V."/>
            <person name="Pafco B."/>
            <person name="Schwarz E.M."/>
        </authorList>
    </citation>
    <scope>NUCLEOTIDE SEQUENCE [LARGE SCALE GENOMIC DNA]</scope>
    <source>
        <strain evidence="8 9">Aroian</strain>
        <tissue evidence="8">Whole animal</tissue>
    </source>
</reference>
<evidence type="ECO:0000313" key="9">
    <source>
        <dbReference type="Proteomes" id="UP001303046"/>
    </source>
</evidence>
<evidence type="ECO:0000256" key="5">
    <source>
        <dbReference type="ARBA" id="ARBA00022840"/>
    </source>
</evidence>
<accession>A0ABR1EFA2</accession>
<evidence type="ECO:0000313" key="8">
    <source>
        <dbReference type="EMBL" id="KAK6761258.1"/>
    </source>
</evidence>
<keyword evidence="2" id="KW-0808">Transferase</keyword>
<evidence type="ECO:0000256" key="4">
    <source>
        <dbReference type="ARBA" id="ARBA00022777"/>
    </source>
</evidence>
<evidence type="ECO:0000256" key="2">
    <source>
        <dbReference type="ARBA" id="ARBA00022679"/>
    </source>
</evidence>